<feature type="signal peptide" evidence="2">
    <location>
        <begin position="1"/>
        <end position="24"/>
    </location>
</feature>
<sequence length="427" mass="50783">MGLYLQHTVVLCFSLLWMPLPSTSIPCTIEVMQDMMSRLLKTEQTESGCEGVWHSLQAHLQQTHQNLTECYQREDSFKGLETPHSTCQPLLDEMEKQASKKLEMINADMQRKLLYEQVEIAKTRKEIGKLQKQLTSIQDEFKGFYQRLLLLHIHAGDRRRALHYYHVLVSLKEPNLLQTIVKFVYTSVRHENHRLENLLALVKYLPTKHEQMTLYRLIQPEIMNRTTQHFSFLAIIASLDMNKFVKEKEETEYKKLRDALFNLVMKRWQFQMLGGNYQDIVAFAKKYPGYFQKIGEQVALIYPKYWFQFSYSQYVTYPNLLPLPKQRLQAFRVIMRQIKQRNKTHFSYYLAKLAKQVDICEKYIKQHYDELKTKDQLIKLKQQFSDFDKTNGYEYYLKNVDKLTKTKPPIPANALRPKARDGRTGRR</sequence>
<evidence type="ECO:0000313" key="3">
    <source>
        <dbReference type="EnsemblMetazoa" id="AFUN000976-PA"/>
    </source>
</evidence>
<dbReference type="AlphaFoldDB" id="A0A182R484"/>
<dbReference type="GeneID" id="125765788"/>
<evidence type="ECO:0000256" key="2">
    <source>
        <dbReference type="SAM" id="SignalP"/>
    </source>
</evidence>
<name>A0A182R484_ANOFN</name>
<evidence type="ECO:0000256" key="1">
    <source>
        <dbReference type="SAM" id="MobiDB-lite"/>
    </source>
</evidence>
<accession>A0A182R484</accession>
<dbReference type="VEuPathDB" id="VectorBase:AFUN2_004192"/>
<feature type="chain" id="PRO_5008873740" evidence="2">
    <location>
        <begin position="25"/>
        <end position="427"/>
    </location>
</feature>
<reference evidence="3" key="1">
    <citation type="submission" date="2020-05" db="UniProtKB">
        <authorList>
            <consortium name="EnsemblMetazoa"/>
        </authorList>
    </citation>
    <scope>IDENTIFICATION</scope>
    <source>
        <strain evidence="3">FUMOZ</strain>
    </source>
</reference>
<feature type="compositionally biased region" description="Basic and acidic residues" evidence="1">
    <location>
        <begin position="418"/>
        <end position="427"/>
    </location>
</feature>
<keyword evidence="2" id="KW-0732">Signal</keyword>
<dbReference type="RefSeq" id="XP_049287221.1">
    <property type="nucleotide sequence ID" value="XM_049431264.1"/>
</dbReference>
<dbReference type="KEGG" id="afun:125765788"/>
<dbReference type="OrthoDB" id="7738930at2759"/>
<feature type="region of interest" description="Disordered" evidence="1">
    <location>
        <begin position="407"/>
        <end position="427"/>
    </location>
</feature>
<dbReference type="VEuPathDB" id="VectorBase:AFUN000976"/>
<organism evidence="3">
    <name type="scientific">Anopheles funestus</name>
    <name type="common">African malaria mosquito</name>
    <dbReference type="NCBI Taxonomy" id="62324"/>
    <lineage>
        <taxon>Eukaryota</taxon>
        <taxon>Metazoa</taxon>
        <taxon>Ecdysozoa</taxon>
        <taxon>Arthropoda</taxon>
        <taxon>Hexapoda</taxon>
        <taxon>Insecta</taxon>
        <taxon>Pterygota</taxon>
        <taxon>Neoptera</taxon>
        <taxon>Endopterygota</taxon>
        <taxon>Diptera</taxon>
        <taxon>Nematocera</taxon>
        <taxon>Culicoidea</taxon>
        <taxon>Culicidae</taxon>
        <taxon>Anophelinae</taxon>
        <taxon>Anopheles</taxon>
    </lineage>
</organism>
<protein>
    <submittedName>
        <fullName evidence="3">Uncharacterized protein</fullName>
    </submittedName>
</protein>
<proteinExistence type="predicted"/>
<dbReference type="EnsemblMetazoa" id="AFUN000976-RA">
    <property type="protein sequence ID" value="AFUN000976-PA"/>
    <property type="gene ID" value="AFUN000976"/>
</dbReference>